<evidence type="ECO:0000313" key="2">
    <source>
        <dbReference type="Proteomes" id="UP000194236"/>
    </source>
</evidence>
<dbReference type="SUPFAM" id="SSF52058">
    <property type="entry name" value="L domain-like"/>
    <property type="match status" value="1"/>
</dbReference>
<protein>
    <submittedName>
        <fullName evidence="1">Slit protein-like protein</fullName>
    </submittedName>
</protein>
<dbReference type="EMBL" id="MUJZ01068270">
    <property type="protein sequence ID" value="OTF69896.1"/>
    <property type="molecule type" value="Genomic_DNA"/>
</dbReference>
<dbReference type="Proteomes" id="UP000194236">
    <property type="component" value="Unassembled WGS sequence"/>
</dbReference>
<sequence>MTVDKNDTIVDDDVDEQIESQLTEIQITTGNIQSIGTDSFADLQHLEQLSLSKNHINFIHSYAFRMNKPSNLTLMIDLTDNDLNSSSFVPESFIGAKRFIFEFS</sequence>
<keyword evidence="2" id="KW-1185">Reference proteome</keyword>
<reference evidence="1 2" key="1">
    <citation type="submission" date="2017-03" db="EMBL/GenBank/DDBJ databases">
        <title>Genome Survey of Euroglyphus maynei.</title>
        <authorList>
            <person name="Arlian L.G."/>
            <person name="Morgan M.S."/>
            <person name="Rider S.D."/>
        </authorList>
    </citation>
    <scope>NUCLEOTIDE SEQUENCE [LARGE SCALE GENOMIC DNA]</scope>
    <source>
        <strain evidence="1">Arlian Lab</strain>
        <tissue evidence="1">Whole body</tissue>
    </source>
</reference>
<gene>
    <name evidence="1" type="ORF">BLA29_012767</name>
</gene>
<organism evidence="1 2">
    <name type="scientific">Euroglyphus maynei</name>
    <name type="common">Mayne's house dust mite</name>
    <dbReference type="NCBI Taxonomy" id="6958"/>
    <lineage>
        <taxon>Eukaryota</taxon>
        <taxon>Metazoa</taxon>
        <taxon>Ecdysozoa</taxon>
        <taxon>Arthropoda</taxon>
        <taxon>Chelicerata</taxon>
        <taxon>Arachnida</taxon>
        <taxon>Acari</taxon>
        <taxon>Acariformes</taxon>
        <taxon>Sarcoptiformes</taxon>
        <taxon>Astigmata</taxon>
        <taxon>Psoroptidia</taxon>
        <taxon>Analgoidea</taxon>
        <taxon>Pyroglyphidae</taxon>
        <taxon>Pyroglyphinae</taxon>
        <taxon>Euroglyphus</taxon>
    </lineage>
</organism>
<dbReference type="AlphaFoldDB" id="A0A1Y3AR05"/>
<dbReference type="InterPro" id="IPR001611">
    <property type="entry name" value="Leu-rich_rpt"/>
</dbReference>
<dbReference type="Pfam" id="PF13855">
    <property type="entry name" value="LRR_8"/>
    <property type="match status" value="1"/>
</dbReference>
<dbReference type="OrthoDB" id="5954366at2759"/>
<accession>A0A1Y3AR05</accession>
<dbReference type="InterPro" id="IPR032675">
    <property type="entry name" value="LRR_dom_sf"/>
</dbReference>
<evidence type="ECO:0000313" key="1">
    <source>
        <dbReference type="EMBL" id="OTF69896.1"/>
    </source>
</evidence>
<dbReference type="Gene3D" id="3.80.10.10">
    <property type="entry name" value="Ribonuclease Inhibitor"/>
    <property type="match status" value="1"/>
</dbReference>
<comment type="caution">
    <text evidence="1">The sequence shown here is derived from an EMBL/GenBank/DDBJ whole genome shotgun (WGS) entry which is preliminary data.</text>
</comment>
<name>A0A1Y3AR05_EURMA</name>
<proteinExistence type="predicted"/>